<dbReference type="InterPro" id="IPR036282">
    <property type="entry name" value="Glutathione-S-Trfase_C_sf"/>
</dbReference>
<dbReference type="GO" id="GO:0051213">
    <property type="term" value="F:dioxygenase activity"/>
    <property type="evidence" value="ECO:0007669"/>
    <property type="project" value="UniProtKB-KW"/>
</dbReference>
<dbReference type="CDD" id="cd00299">
    <property type="entry name" value="GST_C_family"/>
    <property type="match status" value="1"/>
</dbReference>
<keyword evidence="5" id="KW-0223">Dioxygenase</keyword>
<name>A0ABR2VFD3_9PEZI</name>
<dbReference type="PROSITE" id="PS51471">
    <property type="entry name" value="FE2OG_OXY"/>
    <property type="match status" value="1"/>
</dbReference>
<dbReference type="Pfam" id="PF13410">
    <property type="entry name" value="GST_C_2"/>
    <property type="match status" value="1"/>
</dbReference>
<protein>
    <submittedName>
        <fullName evidence="5">Fe2OG dioxygenase domain-containing protein</fullName>
    </submittedName>
</protein>
<sequence>MFEGIDASLFPVLKTRKALVVVDAQNDFLSPDGALHVDVPDDLSGRIVRLVQGFRPYGDIVWIRSEYDQPRPIKNEQIITSDAPAAGSRRSPKSRGRRPSASISEQPASRCPEAFLSGPAPGRPECVRKDSHGAQFPANFQGHVEKKDMSFVKTQYSAFQIPDLIQRLRMKFVSEVFVCGSLSNIGVMATAIDAGSHGLDIGIVEDCCGYRDKDRHSGALKRVQEMTGCEILSTDQILNRLKPKPKVQRMAAPIPNPTGRRYPVVYESSPAGSNETVETKESNESKSSAEPAKLESSMAKMSLVDEVDSSLPPITFTRARVAVRGGPSRPLPDIEKRLNEQFNIRGSMNANPNDDLNANSGDESPIEGPPKVSSTAQPQTNAQTRRQENNAEKTQAIVVLTDPIKADGDGAALKESKSKVGERNHPAGFSRPLGHDPGSLEKGTAAIAAMSTPAENASVHKLAKLALEKGKDKQYIGAMDSNTKTTEGEALCEGDTKVFYNVLPRPLSENIFDMIRTEVDWQRMSHQGGEVPRLVAVQGEVDAEGNIPVYRHPADESPPLCPWTAAVKAIKDIVEQKVGHPLNHALIQFYRDGNDYISEHSDKTLDIAKNSFIVNVSLGAERTMVLRTKRPPKSKNTPQPEPAVEGTKREVQRARLPHNSMCRMGLQTNMRWLHAIRQDKRLDREKSEGELAYSGARISLTFRQIGTFLDREQKMIWGQGAKGKTKEEAHEVINGQTPDAIKMLQAFGRENQSTEFDWGEYYGGGFDVLHISAAPRLFTSSDAVANMRVQLMLAELGVGHARGSSAPVSTSRSSLGERPVSDDVPIKLVDNDADKSTIQGDVAIMMYLDQYYGKHEKVDRNTRADVARVFTRFQEALSFGDRRLTLEHTSLSKYLDHWEAYAGKADFIAGATIGIADFAFWPVLYNIMEGSWKLPSHPNLKAYFTRLRNRDTVIKVFGKGTETTSQEAVKHMAEGTDEAGQYVLKEPVVQKHTASEKNFSQNSGGRKSSETTASEAKPIGQEAIESEE</sequence>
<dbReference type="InterPro" id="IPR057088">
    <property type="entry name" value="GLRG_09195_Thiored"/>
</dbReference>
<organism evidence="5 6">
    <name type="scientific">Seiridium unicorne</name>
    <dbReference type="NCBI Taxonomy" id="138068"/>
    <lineage>
        <taxon>Eukaryota</taxon>
        <taxon>Fungi</taxon>
        <taxon>Dikarya</taxon>
        <taxon>Ascomycota</taxon>
        <taxon>Pezizomycotina</taxon>
        <taxon>Sordariomycetes</taxon>
        <taxon>Xylariomycetidae</taxon>
        <taxon>Amphisphaeriales</taxon>
        <taxon>Sporocadaceae</taxon>
        <taxon>Seiridium</taxon>
    </lineage>
</organism>
<dbReference type="InterPro" id="IPR000868">
    <property type="entry name" value="Isochorismatase-like_dom"/>
</dbReference>
<feature type="compositionally biased region" description="Basic and acidic residues" evidence="2">
    <location>
        <begin position="408"/>
        <end position="425"/>
    </location>
</feature>
<evidence type="ECO:0000256" key="2">
    <source>
        <dbReference type="SAM" id="MobiDB-lite"/>
    </source>
</evidence>
<evidence type="ECO:0000259" key="3">
    <source>
        <dbReference type="PROSITE" id="PS50405"/>
    </source>
</evidence>
<evidence type="ECO:0000313" key="6">
    <source>
        <dbReference type="Proteomes" id="UP001408356"/>
    </source>
</evidence>
<feature type="region of interest" description="Disordered" evidence="2">
    <location>
        <begin position="345"/>
        <end position="395"/>
    </location>
</feature>
<dbReference type="PANTHER" id="PTHR31212">
    <property type="entry name" value="ALPHA-KETOGLUTARATE-DEPENDENT DIOXYGENASE ALKB HOMOLOG 3"/>
    <property type="match status" value="1"/>
</dbReference>
<comment type="similarity">
    <text evidence="1">Belongs to the isochorismatase family.</text>
</comment>
<feature type="domain" description="GST C-terminal" evidence="3">
    <location>
        <begin position="837"/>
        <end position="972"/>
    </location>
</feature>
<comment type="caution">
    <text evidence="5">The sequence shown here is derived from an EMBL/GenBank/DDBJ whole genome shotgun (WGS) entry which is preliminary data.</text>
</comment>
<dbReference type="SUPFAM" id="SSF51197">
    <property type="entry name" value="Clavaminate synthase-like"/>
    <property type="match status" value="1"/>
</dbReference>
<dbReference type="Pfam" id="PF00857">
    <property type="entry name" value="Isochorismatase"/>
    <property type="match status" value="1"/>
</dbReference>
<keyword evidence="5" id="KW-0560">Oxidoreductase</keyword>
<dbReference type="Gene3D" id="1.20.1050.10">
    <property type="match status" value="1"/>
</dbReference>
<dbReference type="Pfam" id="PF24470">
    <property type="entry name" value="Thiored_Isochorism"/>
    <property type="match status" value="1"/>
</dbReference>
<feature type="domain" description="Fe2OG dioxygenase" evidence="4">
    <location>
        <begin position="581"/>
        <end position="706"/>
    </location>
</feature>
<dbReference type="Pfam" id="PF13532">
    <property type="entry name" value="2OG-FeII_Oxy_2"/>
    <property type="match status" value="1"/>
</dbReference>
<feature type="compositionally biased region" description="Polar residues" evidence="2">
    <location>
        <begin position="996"/>
        <end position="1014"/>
    </location>
</feature>
<feature type="region of interest" description="Disordered" evidence="2">
    <location>
        <begin position="991"/>
        <end position="1028"/>
    </location>
</feature>
<feature type="region of interest" description="Disordered" evidence="2">
    <location>
        <begin position="627"/>
        <end position="650"/>
    </location>
</feature>
<dbReference type="Gene3D" id="2.60.120.590">
    <property type="entry name" value="Alpha-ketoglutarate-dependent dioxygenase AlkB-like"/>
    <property type="match status" value="1"/>
</dbReference>
<keyword evidence="6" id="KW-1185">Reference proteome</keyword>
<dbReference type="InterPro" id="IPR027450">
    <property type="entry name" value="AlkB-like"/>
</dbReference>
<evidence type="ECO:0000259" key="4">
    <source>
        <dbReference type="PROSITE" id="PS51471"/>
    </source>
</evidence>
<dbReference type="SUPFAM" id="SSF52499">
    <property type="entry name" value="Isochorismatase-like hydrolases"/>
    <property type="match status" value="1"/>
</dbReference>
<feature type="compositionally biased region" description="Polar residues" evidence="2">
    <location>
        <begin position="372"/>
        <end position="384"/>
    </location>
</feature>
<evidence type="ECO:0000313" key="5">
    <source>
        <dbReference type="EMBL" id="KAK9425607.1"/>
    </source>
</evidence>
<dbReference type="PROSITE" id="PS50405">
    <property type="entry name" value="GST_CTER"/>
    <property type="match status" value="1"/>
</dbReference>
<dbReference type="EMBL" id="JARVKF010000013">
    <property type="protein sequence ID" value="KAK9425607.1"/>
    <property type="molecule type" value="Genomic_DNA"/>
</dbReference>
<dbReference type="InterPro" id="IPR005123">
    <property type="entry name" value="Oxoglu/Fe-dep_dioxygenase_dom"/>
</dbReference>
<dbReference type="InterPro" id="IPR010987">
    <property type="entry name" value="Glutathione-S-Trfase_C-like"/>
</dbReference>
<dbReference type="Proteomes" id="UP001408356">
    <property type="component" value="Unassembled WGS sequence"/>
</dbReference>
<dbReference type="InterPro" id="IPR032854">
    <property type="entry name" value="ALKBH3"/>
</dbReference>
<gene>
    <name evidence="5" type="ORF">SUNI508_02968</name>
</gene>
<accession>A0ABR2VFD3</accession>
<dbReference type="PANTHER" id="PTHR31212:SF5">
    <property type="entry name" value="ISOCHORISMATASE FAMILY PROTEIN FAMILY (AFU_ORTHOLOGUE AFUA_3G14500)"/>
    <property type="match status" value="1"/>
</dbReference>
<feature type="region of interest" description="Disordered" evidence="2">
    <location>
        <begin position="408"/>
        <end position="438"/>
    </location>
</feature>
<feature type="region of interest" description="Disordered" evidence="2">
    <location>
        <begin position="246"/>
        <end position="297"/>
    </location>
</feature>
<dbReference type="InterPro" id="IPR036380">
    <property type="entry name" value="Isochorismatase-like_sf"/>
</dbReference>
<dbReference type="Gene3D" id="3.40.50.850">
    <property type="entry name" value="Isochorismatase-like"/>
    <property type="match status" value="1"/>
</dbReference>
<dbReference type="CDD" id="cd00431">
    <property type="entry name" value="cysteine_hydrolases"/>
    <property type="match status" value="1"/>
</dbReference>
<evidence type="ECO:0000256" key="1">
    <source>
        <dbReference type="ARBA" id="ARBA00006336"/>
    </source>
</evidence>
<dbReference type="SUPFAM" id="SSF47616">
    <property type="entry name" value="GST C-terminal domain-like"/>
    <property type="match status" value="1"/>
</dbReference>
<feature type="region of interest" description="Disordered" evidence="2">
    <location>
        <begin position="73"/>
        <end position="115"/>
    </location>
</feature>
<feature type="compositionally biased region" description="Polar residues" evidence="2">
    <location>
        <begin position="345"/>
        <end position="362"/>
    </location>
</feature>
<dbReference type="InterPro" id="IPR037151">
    <property type="entry name" value="AlkB-like_sf"/>
</dbReference>
<proteinExistence type="inferred from homology"/>
<reference evidence="5 6" key="1">
    <citation type="journal article" date="2024" name="J. Plant Pathol.">
        <title>Sequence and assembly of the genome of Seiridium unicorne, isolate CBS 538.82, causal agent of cypress canker disease.</title>
        <authorList>
            <person name="Scali E."/>
            <person name="Rocca G.D."/>
            <person name="Danti R."/>
            <person name="Garbelotto M."/>
            <person name="Barberini S."/>
            <person name="Baroncelli R."/>
            <person name="Emiliani G."/>
        </authorList>
    </citation>
    <scope>NUCLEOTIDE SEQUENCE [LARGE SCALE GENOMIC DNA]</scope>
    <source>
        <strain evidence="5 6">BM-138-508</strain>
    </source>
</reference>